<keyword evidence="2" id="KW-1185">Reference proteome</keyword>
<accession>A0ACC0A477</accession>
<evidence type="ECO:0000313" key="1">
    <source>
        <dbReference type="EMBL" id="KAI5655571.1"/>
    </source>
</evidence>
<organism evidence="1 2">
    <name type="scientific">Catharanthus roseus</name>
    <name type="common">Madagascar periwinkle</name>
    <name type="synonym">Vinca rosea</name>
    <dbReference type="NCBI Taxonomy" id="4058"/>
    <lineage>
        <taxon>Eukaryota</taxon>
        <taxon>Viridiplantae</taxon>
        <taxon>Streptophyta</taxon>
        <taxon>Embryophyta</taxon>
        <taxon>Tracheophyta</taxon>
        <taxon>Spermatophyta</taxon>
        <taxon>Magnoliopsida</taxon>
        <taxon>eudicotyledons</taxon>
        <taxon>Gunneridae</taxon>
        <taxon>Pentapetalae</taxon>
        <taxon>asterids</taxon>
        <taxon>lamiids</taxon>
        <taxon>Gentianales</taxon>
        <taxon>Apocynaceae</taxon>
        <taxon>Rauvolfioideae</taxon>
        <taxon>Vinceae</taxon>
        <taxon>Catharanthinae</taxon>
        <taxon>Catharanthus</taxon>
    </lineage>
</organism>
<name>A0ACC0A477_CATRO</name>
<reference evidence="2" key="1">
    <citation type="journal article" date="2023" name="Nat. Plants">
        <title>Single-cell RNA sequencing provides a high-resolution roadmap for understanding the multicellular compartmentation of specialized metabolism.</title>
        <authorList>
            <person name="Sun S."/>
            <person name="Shen X."/>
            <person name="Li Y."/>
            <person name="Li Y."/>
            <person name="Wang S."/>
            <person name="Li R."/>
            <person name="Zhang H."/>
            <person name="Shen G."/>
            <person name="Guo B."/>
            <person name="Wei J."/>
            <person name="Xu J."/>
            <person name="St-Pierre B."/>
            <person name="Chen S."/>
            <person name="Sun C."/>
        </authorList>
    </citation>
    <scope>NUCLEOTIDE SEQUENCE [LARGE SCALE GENOMIC DNA]</scope>
</reference>
<protein>
    <submittedName>
        <fullName evidence="1">Uncharacterized protein</fullName>
    </submittedName>
</protein>
<comment type="caution">
    <text evidence="1">The sequence shown here is derived from an EMBL/GenBank/DDBJ whole genome shotgun (WGS) entry which is preliminary data.</text>
</comment>
<dbReference type="Proteomes" id="UP001060085">
    <property type="component" value="Linkage Group LG07"/>
</dbReference>
<dbReference type="EMBL" id="CM044707">
    <property type="protein sequence ID" value="KAI5655571.1"/>
    <property type="molecule type" value="Genomic_DNA"/>
</dbReference>
<evidence type="ECO:0000313" key="2">
    <source>
        <dbReference type="Proteomes" id="UP001060085"/>
    </source>
</evidence>
<gene>
    <name evidence="1" type="ORF">M9H77_32758</name>
</gene>
<proteinExistence type="predicted"/>
<sequence>MMRGTKRLATSDSIPVANDSLIQNKRIMFGSTLDAQRAEPSQQQSSTALPQLDIQRAESSQQHVRALNKQFASWIQVQLENHPDELWEDGLQDYLSHAKTIMEKFSDVVNWLKANAAKGESMPVAGSDATQQVSGSEIKEKDNNFIFGKPGTPPSSTNVNFGASWGTGVFFNNQTPFSFGLQNPIPGSQNSVSLNNDADAPNDAGREDDVEQPSSPSVKKAEEQGIVVVHEVKCKLYVKSTDSTDKDAWKDKGTGNLSIKCKEGVDKGTKESKPTIVVRNDVGKLLLNALLYPGIKTHMQKNSIVTIFHTSGDGDNNDAVVARTFLIRTKTEEDRNKLAEAIKEYAPAA</sequence>